<protein>
    <submittedName>
        <fullName evidence="2">Uncharacterized protein</fullName>
    </submittedName>
</protein>
<dbReference type="InterPro" id="IPR035205">
    <property type="entry name" value="DUF5320"/>
</dbReference>
<feature type="compositionally biased region" description="Basic and acidic residues" evidence="1">
    <location>
        <begin position="25"/>
        <end position="41"/>
    </location>
</feature>
<proteinExistence type="predicted"/>
<evidence type="ECO:0000256" key="1">
    <source>
        <dbReference type="SAM" id="MobiDB-lite"/>
    </source>
</evidence>
<reference evidence="2" key="1">
    <citation type="submission" date="2018-06" db="EMBL/GenBank/DDBJ databases">
        <authorList>
            <person name="Zhirakovskaya E."/>
        </authorList>
    </citation>
    <scope>NUCLEOTIDE SEQUENCE</scope>
</reference>
<evidence type="ECO:0000313" key="2">
    <source>
        <dbReference type="EMBL" id="VAX22846.1"/>
    </source>
</evidence>
<feature type="compositionally biased region" description="Gly residues" evidence="1">
    <location>
        <begin position="43"/>
        <end position="53"/>
    </location>
</feature>
<feature type="compositionally biased region" description="Gly residues" evidence="1">
    <location>
        <begin position="10"/>
        <end position="20"/>
    </location>
</feature>
<sequence>MPGLNNTGPLGQGSRTGRGLGKCNPRNEDSSVSDKHDDFPKGKGLGRGMGRGLGRGRGRGRF</sequence>
<organism evidence="2">
    <name type="scientific">hydrothermal vent metagenome</name>
    <dbReference type="NCBI Taxonomy" id="652676"/>
    <lineage>
        <taxon>unclassified sequences</taxon>
        <taxon>metagenomes</taxon>
        <taxon>ecological metagenomes</taxon>
    </lineage>
</organism>
<dbReference type="AlphaFoldDB" id="A0A3B1BWY4"/>
<feature type="region of interest" description="Disordered" evidence="1">
    <location>
        <begin position="1"/>
        <end position="62"/>
    </location>
</feature>
<dbReference type="Pfam" id="PF17253">
    <property type="entry name" value="DUF5320"/>
    <property type="match status" value="1"/>
</dbReference>
<gene>
    <name evidence="2" type="ORF">MNBD_IGNAVI01-2105</name>
</gene>
<dbReference type="EMBL" id="UOGD01000237">
    <property type="protein sequence ID" value="VAX22846.1"/>
    <property type="molecule type" value="Genomic_DNA"/>
</dbReference>
<accession>A0A3B1BWY4</accession>
<name>A0A3B1BWY4_9ZZZZ</name>